<accession>A0AAU9SQD9</accession>
<keyword evidence="3" id="KW-1185">Reference proteome</keyword>
<feature type="region of interest" description="Disordered" evidence="1">
    <location>
        <begin position="136"/>
        <end position="158"/>
    </location>
</feature>
<evidence type="ECO:0000313" key="2">
    <source>
        <dbReference type="EMBL" id="CAH2070703.1"/>
    </source>
</evidence>
<evidence type="ECO:0000313" key="3">
    <source>
        <dbReference type="Proteomes" id="UP000836841"/>
    </source>
</evidence>
<protein>
    <submittedName>
        <fullName evidence="2">Uncharacterized protein</fullName>
    </submittedName>
</protein>
<evidence type="ECO:0000256" key="1">
    <source>
        <dbReference type="SAM" id="MobiDB-lite"/>
    </source>
</evidence>
<proteinExistence type="predicted"/>
<sequence length="158" mass="18163">MSESSHKKMKFSLPGDVLEHIMSTFLPIQNALRCRQVGIYSVRRSQLKVVGIIEEIFNNHIGAEINQLVLILNHIGVEDKIFIWIKKCLDKNLKELVLDFSKSKKVLEIPINFSAIETLTVLKLKWCKFEIPNNSPKDQGDKGDDRCNLQQLHPPRDT</sequence>
<feature type="non-terminal residue" evidence="2">
    <location>
        <position position="158"/>
    </location>
</feature>
<organism evidence="2 3">
    <name type="scientific">Thlaspi arvense</name>
    <name type="common">Field penny-cress</name>
    <dbReference type="NCBI Taxonomy" id="13288"/>
    <lineage>
        <taxon>Eukaryota</taxon>
        <taxon>Viridiplantae</taxon>
        <taxon>Streptophyta</taxon>
        <taxon>Embryophyta</taxon>
        <taxon>Tracheophyta</taxon>
        <taxon>Spermatophyta</taxon>
        <taxon>Magnoliopsida</taxon>
        <taxon>eudicotyledons</taxon>
        <taxon>Gunneridae</taxon>
        <taxon>Pentapetalae</taxon>
        <taxon>rosids</taxon>
        <taxon>malvids</taxon>
        <taxon>Brassicales</taxon>
        <taxon>Brassicaceae</taxon>
        <taxon>Thlaspideae</taxon>
        <taxon>Thlaspi</taxon>
    </lineage>
</organism>
<feature type="compositionally biased region" description="Basic and acidic residues" evidence="1">
    <location>
        <begin position="138"/>
        <end position="147"/>
    </location>
</feature>
<dbReference type="AlphaFoldDB" id="A0AAU9SQD9"/>
<dbReference type="EMBL" id="OU466862">
    <property type="protein sequence ID" value="CAH2070703.1"/>
    <property type="molecule type" value="Genomic_DNA"/>
</dbReference>
<dbReference type="Proteomes" id="UP000836841">
    <property type="component" value="Chromosome 6"/>
</dbReference>
<reference evidence="2 3" key="1">
    <citation type="submission" date="2022-03" db="EMBL/GenBank/DDBJ databases">
        <authorList>
            <person name="Nunn A."/>
            <person name="Chopra R."/>
            <person name="Nunn A."/>
            <person name="Contreras Garrido A."/>
        </authorList>
    </citation>
    <scope>NUCLEOTIDE SEQUENCE [LARGE SCALE GENOMIC DNA]</scope>
</reference>
<gene>
    <name evidence="2" type="ORF">TAV2_LOCUS19992</name>
</gene>
<name>A0AAU9SQD9_THLAR</name>